<reference evidence="5 6" key="1">
    <citation type="journal article" date="2012" name="Genome Biol.">
        <title>Genome and low-iron response of an oceanic diatom adapted to chronic iron limitation.</title>
        <authorList>
            <person name="Lommer M."/>
            <person name="Specht M."/>
            <person name="Roy A.S."/>
            <person name="Kraemer L."/>
            <person name="Andreson R."/>
            <person name="Gutowska M.A."/>
            <person name="Wolf J."/>
            <person name="Bergner S.V."/>
            <person name="Schilhabel M.B."/>
            <person name="Klostermeier U.C."/>
            <person name="Beiko R.G."/>
            <person name="Rosenstiel P."/>
            <person name="Hippler M."/>
            <person name="Laroche J."/>
        </authorList>
    </citation>
    <scope>NUCLEOTIDE SEQUENCE [LARGE SCALE GENOMIC DNA]</scope>
    <source>
        <strain evidence="5 6">CCMP1005</strain>
    </source>
</reference>
<sequence>MDSSLLHDPRPSSLSACVDEDGRFDSVKFCAYAARMGDESRQRIASAVNQSYAEHLSEDDLSWDDEEESPPKKRRAKKSVLMARRTDDGELEPILPKDTVWWAVYVNNFIADDPRSQAKFRNRFRLPHANFCELVLDCEQNELFSRWLGKDAIGRESSPIELLILGSLRYLGRGWTFDDLEEATAISREVHRVFFHQFIEFGSTVLFERYVNTPTNAEEARRNMLEFEMAGLNGGLGSADGTHVVTEGCEYNLKQVHKGGKTDQTTRTYNTTVNHRRRVLHTTKGGPGRWNDKTIVRFDDFICGIRNGTTLEDIEFELLEMGPDGEVITVKYQGAYVIVDNGYLRWSCTVPPFKVSLDQREIRWSKWVESMRKDVECTFGILKGRWRILKTGIRVEGVDAVDKIWLTCCALHNWLLDIDGLDEHWDGDGLSTLESDWTGELGNHDFVFEGKVPDQISRLVGDLDPRYDSSGLGGGVDVAGEVHPLDLDTEIVDDESVNFVQGEVRVVKDLSLGYFRKKLVEHFDIKWRRNEIKWPIRRGPAPVRR</sequence>
<evidence type="ECO:0000313" key="6">
    <source>
        <dbReference type="Proteomes" id="UP000266841"/>
    </source>
</evidence>
<dbReference type="OrthoDB" id="42907at2759"/>
<evidence type="ECO:0000256" key="2">
    <source>
        <dbReference type="ARBA" id="ARBA00022723"/>
    </source>
</evidence>
<dbReference type="Pfam" id="PF13359">
    <property type="entry name" value="DDE_Tnp_4"/>
    <property type="match status" value="1"/>
</dbReference>
<dbReference type="PANTHER" id="PTHR47150">
    <property type="entry name" value="OS12G0169200 PROTEIN"/>
    <property type="match status" value="1"/>
</dbReference>
<feature type="domain" description="DDE Tnp4" evidence="4">
    <location>
        <begin position="240"/>
        <end position="413"/>
    </location>
</feature>
<keyword evidence="6" id="KW-1185">Reference proteome</keyword>
<evidence type="ECO:0000259" key="4">
    <source>
        <dbReference type="Pfam" id="PF13359"/>
    </source>
</evidence>
<dbReference type="EMBL" id="AGNL01025736">
    <property type="protein sequence ID" value="EJK58269.1"/>
    <property type="molecule type" value="Genomic_DNA"/>
</dbReference>
<organism evidence="5 6">
    <name type="scientific">Thalassiosira oceanica</name>
    <name type="common">Marine diatom</name>
    <dbReference type="NCBI Taxonomy" id="159749"/>
    <lineage>
        <taxon>Eukaryota</taxon>
        <taxon>Sar</taxon>
        <taxon>Stramenopiles</taxon>
        <taxon>Ochrophyta</taxon>
        <taxon>Bacillariophyta</taxon>
        <taxon>Coscinodiscophyceae</taxon>
        <taxon>Thalassiosirophycidae</taxon>
        <taxon>Thalassiosirales</taxon>
        <taxon>Thalassiosiraceae</taxon>
        <taxon>Thalassiosira</taxon>
    </lineage>
</organism>
<keyword evidence="2" id="KW-0479">Metal-binding</keyword>
<name>K0S0Q9_THAOC</name>
<evidence type="ECO:0000256" key="3">
    <source>
        <dbReference type="SAM" id="MobiDB-lite"/>
    </source>
</evidence>
<gene>
    <name evidence="5" type="ORF">THAOC_21626</name>
</gene>
<proteinExistence type="predicted"/>
<feature type="compositionally biased region" description="Acidic residues" evidence="3">
    <location>
        <begin position="59"/>
        <end position="68"/>
    </location>
</feature>
<accession>K0S0Q9</accession>
<evidence type="ECO:0000313" key="5">
    <source>
        <dbReference type="EMBL" id="EJK58269.1"/>
    </source>
</evidence>
<dbReference type="PANTHER" id="PTHR47150:SF5">
    <property type="entry name" value="OS07G0546750 PROTEIN"/>
    <property type="match status" value="1"/>
</dbReference>
<dbReference type="eggNOG" id="ENOG502S9YA">
    <property type="taxonomic scope" value="Eukaryota"/>
</dbReference>
<feature type="region of interest" description="Disordered" evidence="3">
    <location>
        <begin position="59"/>
        <end position="81"/>
    </location>
</feature>
<dbReference type="AlphaFoldDB" id="K0S0Q9"/>
<protein>
    <recommendedName>
        <fullName evidence="4">DDE Tnp4 domain-containing protein</fullName>
    </recommendedName>
</protein>
<evidence type="ECO:0000256" key="1">
    <source>
        <dbReference type="ARBA" id="ARBA00001968"/>
    </source>
</evidence>
<comment type="caution">
    <text evidence="5">The sequence shown here is derived from an EMBL/GenBank/DDBJ whole genome shotgun (WGS) entry which is preliminary data.</text>
</comment>
<comment type="cofactor">
    <cofactor evidence="1">
        <name>a divalent metal cation</name>
        <dbReference type="ChEBI" id="CHEBI:60240"/>
    </cofactor>
</comment>
<dbReference type="Proteomes" id="UP000266841">
    <property type="component" value="Unassembled WGS sequence"/>
</dbReference>
<dbReference type="InterPro" id="IPR027806">
    <property type="entry name" value="HARBI1_dom"/>
</dbReference>
<dbReference type="GO" id="GO:0046872">
    <property type="term" value="F:metal ion binding"/>
    <property type="evidence" value="ECO:0007669"/>
    <property type="project" value="UniProtKB-KW"/>
</dbReference>